<evidence type="ECO:0000256" key="1">
    <source>
        <dbReference type="ARBA" id="ARBA00022491"/>
    </source>
</evidence>
<comment type="function">
    <text evidence="5">Negative regulator of class I heat shock genes (grpE-dnaK-dnaJ and groELS operons). Prevents heat-shock induction of these operons.</text>
</comment>
<dbReference type="GO" id="GO:0003677">
    <property type="term" value="F:DNA binding"/>
    <property type="evidence" value="ECO:0007669"/>
    <property type="project" value="InterPro"/>
</dbReference>
<accession>A0A0B5BJQ4</accession>
<evidence type="ECO:0000256" key="4">
    <source>
        <dbReference type="ARBA" id="ARBA00023163"/>
    </source>
</evidence>
<dbReference type="PANTHER" id="PTHR34824:SF1">
    <property type="entry name" value="HEAT-INDUCIBLE TRANSCRIPTION REPRESSOR HRCA"/>
    <property type="match status" value="1"/>
</dbReference>
<evidence type="ECO:0000256" key="3">
    <source>
        <dbReference type="ARBA" id="ARBA00023016"/>
    </source>
</evidence>
<feature type="domain" description="Heat-inducible transcription repressor HrcA C-terminal" evidence="6">
    <location>
        <begin position="108"/>
        <end position="326"/>
    </location>
</feature>
<dbReference type="GO" id="GO:0045892">
    <property type="term" value="P:negative regulation of DNA-templated transcription"/>
    <property type="evidence" value="ECO:0007669"/>
    <property type="project" value="UniProtKB-UniRule"/>
</dbReference>
<dbReference type="PIRSF" id="PIRSF005485">
    <property type="entry name" value="HrcA"/>
    <property type="match status" value="1"/>
</dbReference>
<keyword evidence="2 5" id="KW-0805">Transcription regulation</keyword>
<dbReference type="SUPFAM" id="SSF46785">
    <property type="entry name" value="Winged helix' DNA-binding domain"/>
    <property type="match status" value="1"/>
</dbReference>
<dbReference type="Gene3D" id="3.30.450.40">
    <property type="match status" value="1"/>
</dbReference>
<dbReference type="Gene3D" id="1.10.10.10">
    <property type="entry name" value="Winged helix-like DNA-binding domain superfamily/Winged helix DNA-binding domain"/>
    <property type="match status" value="1"/>
</dbReference>
<evidence type="ECO:0000256" key="2">
    <source>
        <dbReference type="ARBA" id="ARBA00023015"/>
    </source>
</evidence>
<dbReference type="OrthoDB" id="9783139at2"/>
<dbReference type="SUPFAM" id="SSF55781">
    <property type="entry name" value="GAF domain-like"/>
    <property type="match status" value="1"/>
</dbReference>
<dbReference type="InterPro" id="IPR005104">
    <property type="entry name" value="WHTH_HrcA_DNA-bd"/>
</dbReference>
<dbReference type="InterPro" id="IPR036390">
    <property type="entry name" value="WH_DNA-bd_sf"/>
</dbReference>
<dbReference type="Proteomes" id="UP000057609">
    <property type="component" value="Chromosome"/>
</dbReference>
<dbReference type="InterPro" id="IPR021153">
    <property type="entry name" value="HrcA_C"/>
</dbReference>
<comment type="similarity">
    <text evidence="5">Belongs to the HrcA family.</text>
</comment>
<dbReference type="InterPro" id="IPR029016">
    <property type="entry name" value="GAF-like_dom_sf"/>
</dbReference>
<dbReference type="InterPro" id="IPR023120">
    <property type="entry name" value="WHTH_transcript_rep_HrcA_IDD"/>
</dbReference>
<dbReference type="RefSeq" id="WP_039744987.1">
    <property type="nucleotide sequence ID" value="NZ_CP009788.1"/>
</dbReference>
<feature type="domain" description="Winged helix-turn-helix transcription repressor HrcA DNA-binding" evidence="7">
    <location>
        <begin position="5"/>
        <end position="75"/>
    </location>
</feature>
<evidence type="ECO:0000259" key="7">
    <source>
        <dbReference type="Pfam" id="PF03444"/>
    </source>
</evidence>
<evidence type="ECO:0000259" key="6">
    <source>
        <dbReference type="Pfam" id="PF01628"/>
    </source>
</evidence>
<dbReference type="NCBIfam" id="TIGR00331">
    <property type="entry name" value="hrcA"/>
    <property type="match status" value="1"/>
</dbReference>
<gene>
    <name evidence="5" type="primary">hrcA</name>
    <name evidence="8" type="ORF">GPICK_16335</name>
</gene>
<sequence length="343" mass="38129">MGAGLSERNKKILEAIIEDYIVTAEPVGSRAVARRHGLTLSPATVRNVMADLEEMGFLVSPHTSAGRVPTDKAYRFYVDSLLAVGTIDKAERERIRKRYSMAGRDIGAVLHETSKLLSSVSHYMGIVLAPRFSSTIFRHFEFVKLSGRRILAILVAQNGTVQNKLIESAEELSTDDLVRMSNYLNELLEGLHVSEVRAKILAEMQNEKVLYDTLLSRALKLSEQTIEDGGAQVFIEGQTNIFEQPEFTDARRMKEVFRAFEEKSQLIHLLDRSLSAEGVQIFIGAETRLNQVEGLSVITSPYLSGKNTLGVLGVIGPTRMGYGKVIPIVDYTAKLVSRLLEDE</sequence>
<dbReference type="InterPro" id="IPR002571">
    <property type="entry name" value="HrcA"/>
</dbReference>
<dbReference type="InterPro" id="IPR036388">
    <property type="entry name" value="WH-like_DNA-bd_sf"/>
</dbReference>
<keyword evidence="1 5" id="KW-0678">Repressor</keyword>
<evidence type="ECO:0000313" key="9">
    <source>
        <dbReference type="Proteomes" id="UP000057609"/>
    </source>
</evidence>
<proteinExistence type="inferred from homology"/>
<keyword evidence="3 5" id="KW-0346">Stress response</keyword>
<dbReference type="HAMAP" id="MF_00081">
    <property type="entry name" value="HrcA"/>
    <property type="match status" value="1"/>
</dbReference>
<dbReference type="HOGENOM" id="CLU_050019_1_0_7"/>
<dbReference type="Gene3D" id="3.30.390.60">
    <property type="entry name" value="Heat-inducible transcription repressor hrca homolog, domain 3"/>
    <property type="match status" value="1"/>
</dbReference>
<dbReference type="AlphaFoldDB" id="A0A0B5BJQ4"/>
<name>A0A0B5BJQ4_9BACT</name>
<protein>
    <recommendedName>
        <fullName evidence="5">Heat-inducible transcription repressor HrcA</fullName>
    </recommendedName>
</protein>
<dbReference type="KEGG" id="gpi:GPICK_16335"/>
<keyword evidence="9" id="KW-1185">Reference proteome</keyword>
<dbReference type="EMBL" id="CP009788">
    <property type="protein sequence ID" value="AJE04730.1"/>
    <property type="molecule type" value="Genomic_DNA"/>
</dbReference>
<reference evidence="8 9" key="1">
    <citation type="journal article" date="2015" name="Genome Announc.">
        <title>Complete Genome of Geobacter pickeringii G13T, a Metal-Reducing Isolate from Sedimentary Kaolin Deposits.</title>
        <authorList>
            <person name="Badalamenti J.P."/>
            <person name="Bond D.R."/>
        </authorList>
    </citation>
    <scope>NUCLEOTIDE SEQUENCE [LARGE SCALE GENOMIC DNA]</scope>
    <source>
        <strain evidence="8 9">G13</strain>
    </source>
</reference>
<dbReference type="STRING" id="345632.GPICK_16335"/>
<evidence type="ECO:0000256" key="5">
    <source>
        <dbReference type="HAMAP-Rule" id="MF_00081"/>
    </source>
</evidence>
<evidence type="ECO:0000313" key="8">
    <source>
        <dbReference type="EMBL" id="AJE04730.1"/>
    </source>
</evidence>
<dbReference type="Pfam" id="PF03444">
    <property type="entry name" value="WHD_HrcA"/>
    <property type="match status" value="1"/>
</dbReference>
<dbReference type="PANTHER" id="PTHR34824">
    <property type="entry name" value="HEAT-INDUCIBLE TRANSCRIPTION REPRESSOR HRCA"/>
    <property type="match status" value="1"/>
</dbReference>
<keyword evidence="4 5" id="KW-0804">Transcription</keyword>
<dbReference type="Pfam" id="PF01628">
    <property type="entry name" value="HrcA"/>
    <property type="match status" value="1"/>
</dbReference>
<organism evidence="8 9">
    <name type="scientific">Geobacter pickeringii</name>
    <dbReference type="NCBI Taxonomy" id="345632"/>
    <lineage>
        <taxon>Bacteria</taxon>
        <taxon>Pseudomonadati</taxon>
        <taxon>Thermodesulfobacteriota</taxon>
        <taxon>Desulfuromonadia</taxon>
        <taxon>Geobacterales</taxon>
        <taxon>Geobacteraceae</taxon>
        <taxon>Geobacter</taxon>
    </lineage>
</organism>